<evidence type="ECO:0000313" key="1">
    <source>
        <dbReference type="EMBL" id="KAG6373493.1"/>
    </source>
</evidence>
<accession>A0A8I3A6H2</accession>
<dbReference type="AlphaFoldDB" id="A0A8I3A6H2"/>
<evidence type="ECO:0000313" key="2">
    <source>
        <dbReference type="Proteomes" id="UP000683000"/>
    </source>
</evidence>
<gene>
    <name evidence="1" type="ORF">JVT61DRAFT_6649</name>
</gene>
<protein>
    <submittedName>
        <fullName evidence="1">Uncharacterized protein</fullName>
    </submittedName>
</protein>
<name>A0A8I3A6H2_9AGAM</name>
<dbReference type="OrthoDB" id="1914839at2759"/>
<dbReference type="Proteomes" id="UP000683000">
    <property type="component" value="Unassembled WGS sequence"/>
</dbReference>
<organism evidence="1 2">
    <name type="scientific">Boletus reticuloceps</name>
    <dbReference type="NCBI Taxonomy" id="495285"/>
    <lineage>
        <taxon>Eukaryota</taxon>
        <taxon>Fungi</taxon>
        <taxon>Dikarya</taxon>
        <taxon>Basidiomycota</taxon>
        <taxon>Agaricomycotina</taxon>
        <taxon>Agaricomycetes</taxon>
        <taxon>Agaricomycetidae</taxon>
        <taxon>Boletales</taxon>
        <taxon>Boletineae</taxon>
        <taxon>Boletaceae</taxon>
        <taxon>Boletoideae</taxon>
        <taxon>Boletus</taxon>
    </lineage>
</organism>
<reference evidence="1" key="1">
    <citation type="submission" date="2021-03" db="EMBL/GenBank/DDBJ databases">
        <title>Evolutionary innovations through gain and loss of genes in the ectomycorrhizal Boletales.</title>
        <authorList>
            <person name="Wu G."/>
            <person name="Miyauchi S."/>
            <person name="Morin E."/>
            <person name="Yang Z.-L."/>
            <person name="Xu J."/>
            <person name="Martin F.M."/>
        </authorList>
    </citation>
    <scope>NUCLEOTIDE SEQUENCE</scope>
    <source>
        <strain evidence="1">BR01</strain>
    </source>
</reference>
<keyword evidence="2" id="KW-1185">Reference proteome</keyword>
<dbReference type="EMBL" id="JAGFBS010000022">
    <property type="protein sequence ID" value="KAG6373493.1"/>
    <property type="molecule type" value="Genomic_DNA"/>
</dbReference>
<proteinExistence type="predicted"/>
<comment type="caution">
    <text evidence="1">The sequence shown here is derived from an EMBL/GenBank/DDBJ whole genome shotgun (WGS) entry which is preliminary data.</text>
</comment>
<sequence length="56" mass="6296">MARDARDCLKTCQTLHASQGRPDIPLVEHVKELIRSLDALGIHPFPLEEEDDNDGE</sequence>